<dbReference type="GO" id="GO:0003700">
    <property type="term" value="F:DNA-binding transcription factor activity"/>
    <property type="evidence" value="ECO:0007669"/>
    <property type="project" value="InterPro"/>
</dbReference>
<evidence type="ECO:0000256" key="3">
    <source>
        <dbReference type="ARBA" id="ARBA00023125"/>
    </source>
</evidence>
<evidence type="ECO:0000256" key="2">
    <source>
        <dbReference type="ARBA" id="ARBA00023015"/>
    </source>
</evidence>
<evidence type="ECO:0000256" key="1">
    <source>
        <dbReference type="ARBA" id="ARBA00009437"/>
    </source>
</evidence>
<protein>
    <submittedName>
        <fullName evidence="6">DNA-binding transcriptional LysR family regulator</fullName>
    </submittedName>
</protein>
<dbReference type="RefSeq" id="WP_132310033.1">
    <property type="nucleotide sequence ID" value="NZ_SMAR01000008.1"/>
</dbReference>
<dbReference type="EMBL" id="SMAR01000008">
    <property type="protein sequence ID" value="TCT40869.1"/>
    <property type="molecule type" value="Genomic_DNA"/>
</dbReference>
<evidence type="ECO:0000259" key="5">
    <source>
        <dbReference type="PROSITE" id="PS50931"/>
    </source>
</evidence>
<dbReference type="SUPFAM" id="SSF46785">
    <property type="entry name" value="Winged helix' DNA-binding domain"/>
    <property type="match status" value="1"/>
</dbReference>
<name>A0A4R3NTY5_9HYPH</name>
<accession>A0A4R3NTY5</accession>
<organism evidence="6 7">
    <name type="scientific">Martelella mediterranea</name>
    <dbReference type="NCBI Taxonomy" id="293089"/>
    <lineage>
        <taxon>Bacteria</taxon>
        <taxon>Pseudomonadati</taxon>
        <taxon>Pseudomonadota</taxon>
        <taxon>Alphaproteobacteria</taxon>
        <taxon>Hyphomicrobiales</taxon>
        <taxon>Aurantimonadaceae</taxon>
        <taxon>Martelella</taxon>
    </lineage>
</organism>
<evidence type="ECO:0000256" key="4">
    <source>
        <dbReference type="ARBA" id="ARBA00023163"/>
    </source>
</evidence>
<keyword evidence="4" id="KW-0804">Transcription</keyword>
<dbReference type="SUPFAM" id="SSF53850">
    <property type="entry name" value="Periplasmic binding protein-like II"/>
    <property type="match status" value="1"/>
</dbReference>
<evidence type="ECO:0000313" key="6">
    <source>
        <dbReference type="EMBL" id="TCT40869.1"/>
    </source>
</evidence>
<dbReference type="PROSITE" id="PS50931">
    <property type="entry name" value="HTH_LYSR"/>
    <property type="match status" value="1"/>
</dbReference>
<sequence length="287" mass="31546">MAEAGWDDLHLFYVVAETGGLSSAAQRTGISAPTIGRRMLALERTLGRALFVRSKRGYQLAHDGEILFERVRAMQNIAEDISEWHRHAFALPVVSIASDLWLSGFIASHIQDIRGADDKFRICSCSAGPSLDLTFRPADVAVLPTRPDSGNLAVRRSVSMSYAVYRPRGSDVGDLPWISVATASAVTPPDRWVFENHEPGIMTWTEERHLVAELIASGAGRGVLPVHLGDASPMLKRDGDVIEELTHPLFIVANDDDRHRPEVRTVIERVADLLKAHREVLAGGFEA</sequence>
<comment type="caution">
    <text evidence="6">The sequence shown here is derived from an EMBL/GenBank/DDBJ whole genome shotgun (WGS) entry which is preliminary data.</text>
</comment>
<keyword evidence="7" id="KW-1185">Reference proteome</keyword>
<gene>
    <name evidence="6" type="ORF">EDC90_10089</name>
</gene>
<dbReference type="InterPro" id="IPR036388">
    <property type="entry name" value="WH-like_DNA-bd_sf"/>
</dbReference>
<keyword evidence="2" id="KW-0805">Transcription regulation</keyword>
<feature type="domain" description="HTH lysR-type" evidence="5">
    <location>
        <begin position="6"/>
        <end position="61"/>
    </location>
</feature>
<proteinExistence type="inferred from homology"/>
<dbReference type="InterPro" id="IPR000847">
    <property type="entry name" value="LysR_HTH_N"/>
</dbReference>
<dbReference type="OrthoDB" id="9796526at2"/>
<dbReference type="InterPro" id="IPR050176">
    <property type="entry name" value="LTTR"/>
</dbReference>
<dbReference type="GO" id="GO:0003677">
    <property type="term" value="F:DNA binding"/>
    <property type="evidence" value="ECO:0007669"/>
    <property type="project" value="UniProtKB-KW"/>
</dbReference>
<dbReference type="Gene3D" id="1.10.10.10">
    <property type="entry name" value="Winged helix-like DNA-binding domain superfamily/Winged helix DNA-binding domain"/>
    <property type="match status" value="1"/>
</dbReference>
<comment type="similarity">
    <text evidence="1">Belongs to the LysR transcriptional regulatory family.</text>
</comment>
<dbReference type="AlphaFoldDB" id="A0A4R3NTY5"/>
<dbReference type="InterPro" id="IPR036390">
    <property type="entry name" value="WH_DNA-bd_sf"/>
</dbReference>
<reference evidence="6 7" key="1">
    <citation type="submission" date="2019-03" db="EMBL/GenBank/DDBJ databases">
        <title>Freshwater and sediment microbial communities from various areas in North America, analyzing microbe dynamics in response to fracking.</title>
        <authorList>
            <person name="Lamendella R."/>
        </authorList>
    </citation>
    <scope>NUCLEOTIDE SEQUENCE [LARGE SCALE GENOMIC DNA]</scope>
    <source>
        <strain evidence="6 7">175.2</strain>
    </source>
</reference>
<dbReference type="PANTHER" id="PTHR30579">
    <property type="entry name" value="TRANSCRIPTIONAL REGULATOR"/>
    <property type="match status" value="1"/>
</dbReference>
<evidence type="ECO:0000313" key="7">
    <source>
        <dbReference type="Proteomes" id="UP000295097"/>
    </source>
</evidence>
<dbReference type="Pfam" id="PF00126">
    <property type="entry name" value="HTH_1"/>
    <property type="match status" value="1"/>
</dbReference>
<dbReference type="Proteomes" id="UP000295097">
    <property type="component" value="Unassembled WGS sequence"/>
</dbReference>
<dbReference type="PANTHER" id="PTHR30579:SF3">
    <property type="entry name" value="TRANSCRIPTIONAL REGULATORY PROTEIN"/>
    <property type="match status" value="1"/>
</dbReference>
<keyword evidence="3 6" id="KW-0238">DNA-binding</keyword>